<reference evidence="1 2" key="1">
    <citation type="journal article" date="2018" name="Mol. Plant">
        <title>The genome of Artemisia annua provides insight into the evolution of Asteraceae family and artemisinin biosynthesis.</title>
        <authorList>
            <person name="Shen Q."/>
            <person name="Zhang L."/>
            <person name="Liao Z."/>
            <person name="Wang S."/>
            <person name="Yan T."/>
            <person name="Shi P."/>
            <person name="Liu M."/>
            <person name="Fu X."/>
            <person name="Pan Q."/>
            <person name="Wang Y."/>
            <person name="Lv Z."/>
            <person name="Lu X."/>
            <person name="Zhang F."/>
            <person name="Jiang W."/>
            <person name="Ma Y."/>
            <person name="Chen M."/>
            <person name="Hao X."/>
            <person name="Li L."/>
            <person name="Tang Y."/>
            <person name="Lv G."/>
            <person name="Zhou Y."/>
            <person name="Sun X."/>
            <person name="Brodelius P.E."/>
            <person name="Rose J.K.C."/>
            <person name="Tang K."/>
        </authorList>
    </citation>
    <scope>NUCLEOTIDE SEQUENCE [LARGE SCALE GENOMIC DNA]</scope>
    <source>
        <strain evidence="2">cv. Huhao1</strain>
        <tissue evidence="1">Leaf</tissue>
    </source>
</reference>
<name>A0A2U1Q2K5_ARTAN</name>
<dbReference type="AlphaFoldDB" id="A0A2U1Q2K5"/>
<dbReference type="GO" id="GO:0016301">
    <property type="term" value="F:kinase activity"/>
    <property type="evidence" value="ECO:0007669"/>
    <property type="project" value="UniProtKB-KW"/>
</dbReference>
<dbReference type="GO" id="GO:0030246">
    <property type="term" value="F:carbohydrate binding"/>
    <property type="evidence" value="ECO:0007669"/>
    <property type="project" value="UniProtKB-KW"/>
</dbReference>
<dbReference type="Gene3D" id="1.10.510.10">
    <property type="entry name" value="Transferase(Phosphotransferase) domain 1"/>
    <property type="match status" value="1"/>
</dbReference>
<dbReference type="OrthoDB" id="1025215at2759"/>
<sequence>MSKVGEEYNTGTRPVPNVHLEELSDRFKRLKGINPGVNTPRKSMSSDAASVRDVHTRDLQNPSFEVNLSANVEATNTNENQATDSIALQATGSNEHHQVRLQQVVHPRSSPDQRSAQELPFIMRVKIAIGVVSGLVFLHHKQMIDEVWSLSTDYIRIDKDFNAKISYFDLARLVRRESVSGSGNSGAQCDIRDLGYLLMEMLRGKSMGKKEQINLGKRKHYLSGQISDMSDEMIRKVVDRRIKLSVPLTERSRELLYIIQNCIGQGYSLEQALDDLEQIYSRMTRK</sequence>
<evidence type="ECO:0000313" key="2">
    <source>
        <dbReference type="Proteomes" id="UP000245207"/>
    </source>
</evidence>
<gene>
    <name evidence="1" type="ORF">CTI12_AA081560</name>
</gene>
<evidence type="ECO:0000313" key="1">
    <source>
        <dbReference type="EMBL" id="PWA92254.1"/>
    </source>
</evidence>
<dbReference type="InterPro" id="IPR050823">
    <property type="entry name" value="Plant_Ser_Thr_Prot_Kinase"/>
</dbReference>
<dbReference type="PANTHER" id="PTHR45621">
    <property type="entry name" value="OS01G0588500 PROTEIN-RELATED"/>
    <property type="match status" value="1"/>
</dbReference>
<organism evidence="1 2">
    <name type="scientific">Artemisia annua</name>
    <name type="common">Sweet wormwood</name>
    <dbReference type="NCBI Taxonomy" id="35608"/>
    <lineage>
        <taxon>Eukaryota</taxon>
        <taxon>Viridiplantae</taxon>
        <taxon>Streptophyta</taxon>
        <taxon>Embryophyta</taxon>
        <taxon>Tracheophyta</taxon>
        <taxon>Spermatophyta</taxon>
        <taxon>Magnoliopsida</taxon>
        <taxon>eudicotyledons</taxon>
        <taxon>Gunneridae</taxon>
        <taxon>Pentapetalae</taxon>
        <taxon>asterids</taxon>
        <taxon>campanulids</taxon>
        <taxon>Asterales</taxon>
        <taxon>Asteraceae</taxon>
        <taxon>Asteroideae</taxon>
        <taxon>Anthemideae</taxon>
        <taxon>Artemisiinae</taxon>
        <taxon>Artemisia</taxon>
    </lineage>
</organism>
<keyword evidence="1" id="KW-0418">Kinase</keyword>
<dbReference type="STRING" id="35608.A0A2U1Q2K5"/>
<accession>A0A2U1Q2K5</accession>
<keyword evidence="2" id="KW-1185">Reference proteome</keyword>
<comment type="caution">
    <text evidence="1">The sequence shown here is derived from an EMBL/GenBank/DDBJ whole genome shotgun (WGS) entry which is preliminary data.</text>
</comment>
<dbReference type="EMBL" id="PKPP01000478">
    <property type="protein sequence ID" value="PWA92254.1"/>
    <property type="molecule type" value="Genomic_DNA"/>
</dbReference>
<dbReference type="Proteomes" id="UP000245207">
    <property type="component" value="Unassembled WGS sequence"/>
</dbReference>
<keyword evidence="1" id="KW-0808">Transferase</keyword>
<keyword evidence="1" id="KW-0430">Lectin</keyword>
<protein>
    <submittedName>
        <fullName evidence="1">Protein kinase-like domain, Concanavalin A-like lectin/glucanase domain protein</fullName>
    </submittedName>
</protein>
<dbReference type="InterPro" id="IPR011009">
    <property type="entry name" value="Kinase-like_dom_sf"/>
</dbReference>
<proteinExistence type="predicted"/>
<dbReference type="SUPFAM" id="SSF56112">
    <property type="entry name" value="Protein kinase-like (PK-like)"/>
    <property type="match status" value="1"/>
</dbReference>